<feature type="transmembrane region" description="Helical" evidence="7">
    <location>
        <begin position="311"/>
        <end position="330"/>
    </location>
</feature>
<evidence type="ECO:0000256" key="7">
    <source>
        <dbReference type="SAM" id="Phobius"/>
    </source>
</evidence>
<evidence type="ECO:0000256" key="1">
    <source>
        <dbReference type="ARBA" id="ARBA00004141"/>
    </source>
</evidence>
<feature type="transmembrane region" description="Helical" evidence="7">
    <location>
        <begin position="271"/>
        <end position="290"/>
    </location>
</feature>
<dbReference type="GO" id="GO:0016020">
    <property type="term" value="C:membrane"/>
    <property type="evidence" value="ECO:0007669"/>
    <property type="project" value="UniProtKB-SubCell"/>
</dbReference>
<keyword evidence="2" id="KW-0813">Transport</keyword>
<comment type="subcellular location">
    <subcellularLocation>
        <location evidence="1">Membrane</location>
        <topology evidence="1">Multi-pass membrane protein</topology>
    </subcellularLocation>
</comment>
<dbReference type="InterPro" id="IPR036259">
    <property type="entry name" value="MFS_trans_sf"/>
</dbReference>
<feature type="transmembrane region" description="Helical" evidence="7">
    <location>
        <begin position="92"/>
        <end position="110"/>
    </location>
</feature>
<dbReference type="Gene3D" id="1.20.1250.20">
    <property type="entry name" value="MFS general substrate transporter like domains"/>
    <property type="match status" value="1"/>
</dbReference>
<dbReference type="Proteomes" id="UP001165160">
    <property type="component" value="Unassembled WGS sequence"/>
</dbReference>
<feature type="transmembrane region" description="Helical" evidence="7">
    <location>
        <begin position="371"/>
        <end position="395"/>
    </location>
</feature>
<feature type="transmembrane region" description="Helical" evidence="7">
    <location>
        <begin position="60"/>
        <end position="80"/>
    </location>
</feature>
<name>A0A9W7ELC9_9STRA</name>
<evidence type="ECO:0000313" key="9">
    <source>
        <dbReference type="Proteomes" id="UP001165160"/>
    </source>
</evidence>
<dbReference type="Pfam" id="PF07690">
    <property type="entry name" value="MFS_1"/>
    <property type="match status" value="1"/>
</dbReference>
<dbReference type="PANTHER" id="PTHR23505:SF52">
    <property type="entry name" value="MAJOR FACILITATOR SUPERFAMILY PROTEIN"/>
    <property type="match status" value="1"/>
</dbReference>
<dbReference type="InterPro" id="IPR044770">
    <property type="entry name" value="MFS_spinster-like"/>
</dbReference>
<feature type="transmembrane region" description="Helical" evidence="7">
    <location>
        <begin position="407"/>
        <end position="424"/>
    </location>
</feature>
<keyword evidence="5 7" id="KW-0472">Membrane</keyword>
<evidence type="ECO:0000256" key="4">
    <source>
        <dbReference type="ARBA" id="ARBA00022989"/>
    </source>
</evidence>
<comment type="similarity">
    <text evidence="6">Belongs to the major facilitator superfamily. Spinster (TC 2.A.1.49) family.</text>
</comment>
<dbReference type="PANTHER" id="PTHR23505">
    <property type="entry name" value="SPINSTER"/>
    <property type="match status" value="1"/>
</dbReference>
<comment type="caution">
    <text evidence="8">The sequence shown here is derived from an EMBL/GenBank/DDBJ whole genome shotgun (WGS) entry which is preliminary data.</text>
</comment>
<protein>
    <recommendedName>
        <fullName evidence="10">Major facilitator superfamily (MFS) profile domain-containing protein</fullName>
    </recommendedName>
</protein>
<reference evidence="9" key="1">
    <citation type="journal article" date="2023" name="Commun. Biol.">
        <title>Genome analysis of Parmales, the sister group of diatoms, reveals the evolutionary specialization of diatoms from phago-mixotrophs to photoautotrophs.</title>
        <authorList>
            <person name="Ban H."/>
            <person name="Sato S."/>
            <person name="Yoshikawa S."/>
            <person name="Yamada K."/>
            <person name="Nakamura Y."/>
            <person name="Ichinomiya M."/>
            <person name="Sato N."/>
            <person name="Blanc-Mathieu R."/>
            <person name="Endo H."/>
            <person name="Kuwata A."/>
            <person name="Ogata H."/>
        </authorList>
    </citation>
    <scope>NUCLEOTIDE SEQUENCE [LARGE SCALE GENOMIC DNA]</scope>
    <source>
        <strain evidence="9">NIES 3699</strain>
    </source>
</reference>
<keyword evidence="4 7" id="KW-1133">Transmembrane helix</keyword>
<keyword evidence="9" id="KW-1185">Reference proteome</keyword>
<evidence type="ECO:0000256" key="6">
    <source>
        <dbReference type="ARBA" id="ARBA00024338"/>
    </source>
</evidence>
<keyword evidence="3 7" id="KW-0812">Transmembrane</keyword>
<dbReference type="InterPro" id="IPR011701">
    <property type="entry name" value="MFS"/>
</dbReference>
<organism evidence="8 9">
    <name type="scientific">Triparma verrucosa</name>
    <dbReference type="NCBI Taxonomy" id="1606542"/>
    <lineage>
        <taxon>Eukaryota</taxon>
        <taxon>Sar</taxon>
        <taxon>Stramenopiles</taxon>
        <taxon>Ochrophyta</taxon>
        <taxon>Bolidophyceae</taxon>
        <taxon>Parmales</taxon>
        <taxon>Triparmaceae</taxon>
        <taxon>Triparma</taxon>
    </lineage>
</organism>
<proteinExistence type="inferred from homology"/>
<feature type="transmembrane region" description="Helical" evidence="7">
    <location>
        <begin position="116"/>
        <end position="138"/>
    </location>
</feature>
<dbReference type="GO" id="GO:0022857">
    <property type="term" value="F:transmembrane transporter activity"/>
    <property type="evidence" value="ECO:0007669"/>
    <property type="project" value="InterPro"/>
</dbReference>
<evidence type="ECO:0000313" key="8">
    <source>
        <dbReference type="EMBL" id="GMH81268.1"/>
    </source>
</evidence>
<evidence type="ECO:0000256" key="2">
    <source>
        <dbReference type="ARBA" id="ARBA00022448"/>
    </source>
</evidence>
<feature type="transmembrane region" description="Helical" evidence="7">
    <location>
        <begin position="237"/>
        <end position="259"/>
    </location>
</feature>
<dbReference type="AlphaFoldDB" id="A0A9W7ELC9"/>
<evidence type="ECO:0000256" key="5">
    <source>
        <dbReference type="ARBA" id="ARBA00023136"/>
    </source>
</evidence>
<evidence type="ECO:0008006" key="10">
    <source>
        <dbReference type="Google" id="ProtNLM"/>
    </source>
</evidence>
<dbReference type="SUPFAM" id="SSF103473">
    <property type="entry name" value="MFS general substrate transporter"/>
    <property type="match status" value="1"/>
</dbReference>
<sequence length="434" mass="45172">MRLPPSAPRAQAFRPSNSLVSLTTISAHSQTSRYLLPYLITFPSTPTSLNASIQLTSAEYGLLAGLGFTTLFCIGSLYFGSIIGDPKVRKSSTIAGTVLTSLLVLVLPLCDNFYDLVAVRLLTGLACSAISPAGYTWISDNCDKDEQEESNSFFSTSVYIGGGLASLAGGAATGVGWENVCYAIGGAGLGIAAAGSKYITDIEGEGDKAGVGNEDSGRLNIAEDIQEVLSDRTTRTIYLASLFRFSAGLTIGVWAATYFKGSYPDFVAEYSAINAVIVSVAGLISASLGGTISKRLRKFEEDYGRAFDGRMWVPAVGSALGGAVWLFVVGGGSFQASMALLTLEYLVAESWFGPTVSYLQSSTTKGGVAQGLFTVTAGLSNIAPGILGALVGTVMLGSDVPLQLQDGLGLGVSGCYVAAALLFWKAGTEQNKIL</sequence>
<dbReference type="EMBL" id="BRXX01000001">
    <property type="protein sequence ID" value="GMH81268.1"/>
    <property type="molecule type" value="Genomic_DNA"/>
</dbReference>
<accession>A0A9W7ELC9</accession>
<evidence type="ECO:0000256" key="3">
    <source>
        <dbReference type="ARBA" id="ARBA00022692"/>
    </source>
</evidence>
<gene>
    <name evidence="8" type="ORF">TrVE_jg8699</name>
</gene>